<gene>
    <name evidence="2" type="ORF">LMG29660_07243</name>
</gene>
<evidence type="ECO:0000256" key="1">
    <source>
        <dbReference type="SAM" id="MobiDB-lite"/>
    </source>
</evidence>
<accession>A0A6J5F5W9</accession>
<proteinExistence type="predicted"/>
<feature type="compositionally biased region" description="Basic and acidic residues" evidence="1">
    <location>
        <begin position="142"/>
        <end position="171"/>
    </location>
</feature>
<feature type="compositionally biased region" description="Basic residues" evidence="1">
    <location>
        <begin position="34"/>
        <end position="59"/>
    </location>
</feature>
<name>A0A6J5F5W9_9BURK</name>
<feature type="region of interest" description="Disordered" evidence="1">
    <location>
        <begin position="28"/>
        <end position="60"/>
    </location>
</feature>
<feature type="compositionally biased region" description="Basic residues" evidence="1">
    <location>
        <begin position="125"/>
        <end position="141"/>
    </location>
</feature>
<sequence>MAQAVLQGARREQRAVLQVVRRRRAERVVQLPRPSRRSRQRRARRRDLRSRRRHRHARHLCGSPRARVAFRQCAEKARDRQGRPRRHLYPDVDRRHRRDAGLCAHRRDALGRVRRLLREVVERAARRRRRDGARHGRRAGARRQDTAAQEHRGRSDRAGRLRGREERDRLSPHRRQDRLARRPRPVDARTDGRRIRPVRAGMGRRRASAVHPVYVGLDRQAEGRAAQHGRLPAVGRADDEVDLRLETHRRVLVHGRHRLGHGPHVHHVRPARVRRHAGRVRRRADLPGRRPLLEDDRRPQGHRVLHRADRDPLADQGGRGRRQGPSEKP</sequence>
<feature type="compositionally biased region" description="Basic and acidic residues" evidence="1">
    <location>
        <begin position="177"/>
        <end position="194"/>
    </location>
</feature>
<dbReference type="AlphaFoldDB" id="A0A6J5F5W9"/>
<feature type="compositionally biased region" description="Basic and acidic residues" evidence="1">
    <location>
        <begin position="283"/>
        <end position="299"/>
    </location>
</feature>
<evidence type="ECO:0000313" key="3">
    <source>
        <dbReference type="Proteomes" id="UP000494135"/>
    </source>
</evidence>
<feature type="compositionally biased region" description="Basic residues" evidence="1">
    <location>
        <begin position="260"/>
        <end position="282"/>
    </location>
</feature>
<organism evidence="2 3">
    <name type="scientific">Burkholderia puraquae</name>
    <dbReference type="NCBI Taxonomy" id="1904757"/>
    <lineage>
        <taxon>Bacteria</taxon>
        <taxon>Pseudomonadati</taxon>
        <taxon>Pseudomonadota</taxon>
        <taxon>Betaproteobacteria</taxon>
        <taxon>Burkholderiales</taxon>
        <taxon>Burkholderiaceae</taxon>
        <taxon>Burkholderia</taxon>
        <taxon>Burkholderia cepacia complex</taxon>
    </lineage>
</organism>
<feature type="region of interest" description="Disordered" evidence="1">
    <location>
        <begin position="260"/>
        <end position="329"/>
    </location>
</feature>
<reference evidence="2 3" key="1">
    <citation type="submission" date="2020-04" db="EMBL/GenBank/DDBJ databases">
        <authorList>
            <person name="De Canck E."/>
        </authorList>
    </citation>
    <scope>NUCLEOTIDE SEQUENCE [LARGE SCALE GENOMIC DNA]</scope>
    <source>
        <strain evidence="2 3">LMG 29660</strain>
    </source>
</reference>
<dbReference type="EMBL" id="CADIKG010000050">
    <property type="protein sequence ID" value="CAB3772907.1"/>
    <property type="molecule type" value="Genomic_DNA"/>
</dbReference>
<protein>
    <submittedName>
        <fullName evidence="2">Uncharacterized protein</fullName>
    </submittedName>
</protein>
<feature type="region of interest" description="Disordered" evidence="1">
    <location>
        <begin position="125"/>
        <end position="197"/>
    </location>
</feature>
<evidence type="ECO:0000313" key="2">
    <source>
        <dbReference type="EMBL" id="CAB3772907.1"/>
    </source>
</evidence>
<dbReference type="Proteomes" id="UP000494135">
    <property type="component" value="Unassembled WGS sequence"/>
</dbReference>